<dbReference type="PANTHER" id="PTHR30041:SF5">
    <property type="entry name" value="ARSENATE REDUCTASE-RELATED"/>
    <property type="match status" value="1"/>
</dbReference>
<evidence type="ECO:0000256" key="2">
    <source>
        <dbReference type="ARBA" id="ARBA00022849"/>
    </source>
</evidence>
<evidence type="ECO:0000256" key="1">
    <source>
        <dbReference type="ARBA" id="ARBA00007198"/>
    </source>
</evidence>
<evidence type="ECO:0000256" key="5">
    <source>
        <dbReference type="ARBA" id="ARBA00039879"/>
    </source>
</evidence>
<organism evidence="7 8">
    <name type="scientific">Tabrizicola oligotrophica</name>
    <dbReference type="NCBI Taxonomy" id="2710650"/>
    <lineage>
        <taxon>Bacteria</taxon>
        <taxon>Pseudomonadati</taxon>
        <taxon>Pseudomonadota</taxon>
        <taxon>Alphaproteobacteria</taxon>
        <taxon>Rhodobacterales</taxon>
        <taxon>Paracoccaceae</taxon>
        <taxon>Tabrizicola</taxon>
    </lineage>
</organism>
<evidence type="ECO:0000313" key="8">
    <source>
        <dbReference type="Proteomes" id="UP000477782"/>
    </source>
</evidence>
<comment type="caution">
    <text evidence="7">The sequence shown here is derived from an EMBL/GenBank/DDBJ whole genome shotgun (WGS) entry which is preliminary data.</text>
</comment>
<dbReference type="SUPFAM" id="SSF52833">
    <property type="entry name" value="Thioredoxin-like"/>
    <property type="match status" value="1"/>
</dbReference>
<dbReference type="Proteomes" id="UP000477782">
    <property type="component" value="Unassembled WGS sequence"/>
</dbReference>
<dbReference type="EMBL" id="JAAIVJ010000008">
    <property type="protein sequence ID" value="NEY91307.1"/>
    <property type="molecule type" value="Genomic_DNA"/>
</dbReference>
<dbReference type="RefSeq" id="WP_164626607.1">
    <property type="nucleotide sequence ID" value="NZ_JAAIVJ010000008.1"/>
</dbReference>
<dbReference type="EC" id="1.20.4.1" evidence="4"/>
<gene>
    <name evidence="7" type="ORF">G4Z14_13465</name>
</gene>
<dbReference type="PANTHER" id="PTHR30041">
    <property type="entry name" value="ARSENATE REDUCTASE"/>
    <property type="match status" value="1"/>
</dbReference>
<name>A0A6M0QV71_9RHOB</name>
<dbReference type="InterPro" id="IPR006660">
    <property type="entry name" value="Arsenate_reductase-like"/>
</dbReference>
<dbReference type="InterPro" id="IPR036249">
    <property type="entry name" value="Thioredoxin-like_sf"/>
</dbReference>
<protein>
    <recommendedName>
        <fullName evidence="5">Arsenate reductase</fullName>
        <ecNumber evidence="4">1.20.4.1</ecNumber>
    </recommendedName>
</protein>
<keyword evidence="8" id="KW-1185">Reference proteome</keyword>
<evidence type="ECO:0000256" key="6">
    <source>
        <dbReference type="PROSITE-ProRule" id="PRU01282"/>
    </source>
</evidence>
<proteinExistence type="inferred from homology"/>
<reference evidence="7 8" key="1">
    <citation type="submission" date="2020-02" db="EMBL/GenBank/DDBJ databases">
        <authorList>
            <person name="Chen W.-M."/>
        </authorList>
    </citation>
    <scope>NUCLEOTIDE SEQUENCE [LARGE SCALE GENOMIC DNA]</scope>
    <source>
        <strain evidence="7 8">KMS-5</strain>
    </source>
</reference>
<evidence type="ECO:0000256" key="3">
    <source>
        <dbReference type="ARBA" id="ARBA00023002"/>
    </source>
</evidence>
<dbReference type="InterPro" id="IPR006659">
    <property type="entry name" value="Arsenate_reductase"/>
</dbReference>
<dbReference type="Pfam" id="PF03960">
    <property type="entry name" value="ArsC"/>
    <property type="match status" value="1"/>
</dbReference>
<dbReference type="GO" id="GO:0046685">
    <property type="term" value="P:response to arsenic-containing substance"/>
    <property type="evidence" value="ECO:0007669"/>
    <property type="project" value="UniProtKB-KW"/>
</dbReference>
<sequence length="115" mass="12034">MTITIYHNPACGTSRAVLAAIRATGQEPEVVEYLKLGWSKPQLQALFAAAGVTAHEALRRANSPAAGMGLTAEGVTADQILDAMVQLPGLVQRPFVVTPKGSALCRPADRLAALL</sequence>
<dbReference type="PROSITE" id="PS51353">
    <property type="entry name" value="ARSC"/>
    <property type="match status" value="1"/>
</dbReference>
<comment type="similarity">
    <text evidence="1 6">Belongs to the ArsC family.</text>
</comment>
<dbReference type="CDD" id="cd03034">
    <property type="entry name" value="ArsC_ArsC"/>
    <property type="match status" value="1"/>
</dbReference>
<dbReference type="GO" id="GO:0008794">
    <property type="term" value="F:arsenate reductase (glutaredoxin) activity"/>
    <property type="evidence" value="ECO:0007669"/>
    <property type="project" value="UniProtKB-EC"/>
</dbReference>
<accession>A0A6M0QV71</accession>
<dbReference type="Gene3D" id="3.40.30.10">
    <property type="entry name" value="Glutaredoxin"/>
    <property type="match status" value="1"/>
</dbReference>
<evidence type="ECO:0000256" key="4">
    <source>
        <dbReference type="ARBA" id="ARBA00038969"/>
    </source>
</evidence>
<evidence type="ECO:0000313" key="7">
    <source>
        <dbReference type="EMBL" id="NEY91307.1"/>
    </source>
</evidence>
<keyword evidence="2" id="KW-0059">Arsenical resistance</keyword>
<dbReference type="AlphaFoldDB" id="A0A6M0QV71"/>
<keyword evidence="3" id="KW-0560">Oxidoreductase</keyword>